<accession>A0A6A6P0W0</accession>
<dbReference type="OrthoDB" id="5430750at2759"/>
<dbReference type="GO" id="GO:0015095">
    <property type="term" value="F:magnesium ion transmembrane transporter activity"/>
    <property type="evidence" value="ECO:0007669"/>
    <property type="project" value="TreeGrafter"/>
</dbReference>
<name>A0A6A6P0W0_9PEZI</name>
<feature type="region of interest" description="Disordered" evidence="5">
    <location>
        <begin position="1012"/>
        <end position="1044"/>
    </location>
</feature>
<evidence type="ECO:0000256" key="2">
    <source>
        <dbReference type="ARBA" id="ARBA00022692"/>
    </source>
</evidence>
<dbReference type="GO" id="GO:0050897">
    <property type="term" value="F:cobalt ion binding"/>
    <property type="evidence" value="ECO:0007669"/>
    <property type="project" value="TreeGrafter"/>
</dbReference>
<feature type="compositionally biased region" description="Basic and acidic residues" evidence="5">
    <location>
        <begin position="1197"/>
        <end position="1208"/>
    </location>
</feature>
<evidence type="ECO:0000256" key="5">
    <source>
        <dbReference type="SAM" id="MobiDB-lite"/>
    </source>
</evidence>
<dbReference type="GO" id="GO:0005886">
    <property type="term" value="C:plasma membrane"/>
    <property type="evidence" value="ECO:0007669"/>
    <property type="project" value="UniProtKB-SubCell"/>
</dbReference>
<feature type="region of interest" description="Disordered" evidence="5">
    <location>
        <begin position="347"/>
        <end position="366"/>
    </location>
</feature>
<evidence type="ECO:0000256" key="4">
    <source>
        <dbReference type="ARBA" id="ARBA00023136"/>
    </source>
</evidence>
<gene>
    <name evidence="7" type="ORF">BDY21DRAFT_30142</name>
</gene>
<dbReference type="Gene3D" id="1.20.58.340">
    <property type="entry name" value="Magnesium transport protein CorA, transmembrane region"/>
    <property type="match status" value="1"/>
</dbReference>
<feature type="transmembrane region" description="Helical" evidence="6">
    <location>
        <begin position="937"/>
        <end position="954"/>
    </location>
</feature>
<evidence type="ECO:0000313" key="7">
    <source>
        <dbReference type="EMBL" id="KAF2457630.1"/>
    </source>
</evidence>
<feature type="region of interest" description="Disordered" evidence="5">
    <location>
        <begin position="1"/>
        <end position="26"/>
    </location>
</feature>
<feature type="compositionally biased region" description="Basic residues" evidence="5">
    <location>
        <begin position="1181"/>
        <end position="1196"/>
    </location>
</feature>
<dbReference type="PANTHER" id="PTHR46494">
    <property type="entry name" value="CORA FAMILY METAL ION TRANSPORTER (EUROFUNG)"/>
    <property type="match status" value="1"/>
</dbReference>
<dbReference type="GO" id="GO:0015087">
    <property type="term" value="F:cobalt ion transmembrane transporter activity"/>
    <property type="evidence" value="ECO:0007669"/>
    <property type="project" value="TreeGrafter"/>
</dbReference>
<evidence type="ECO:0000313" key="8">
    <source>
        <dbReference type="Proteomes" id="UP000799766"/>
    </source>
</evidence>
<keyword evidence="4 6" id="KW-0472">Membrane</keyword>
<evidence type="ECO:0000256" key="1">
    <source>
        <dbReference type="ARBA" id="ARBA00004651"/>
    </source>
</evidence>
<dbReference type="Pfam" id="PF01544">
    <property type="entry name" value="CorA"/>
    <property type="match status" value="1"/>
</dbReference>
<keyword evidence="3 6" id="KW-1133">Transmembrane helix</keyword>
<dbReference type="PANTHER" id="PTHR46494:SF1">
    <property type="entry name" value="CORA FAMILY METAL ION TRANSPORTER (EUROFUNG)"/>
    <property type="match status" value="1"/>
</dbReference>
<dbReference type="SUPFAM" id="SSF144083">
    <property type="entry name" value="Magnesium transport protein CorA, transmembrane region"/>
    <property type="match status" value="1"/>
</dbReference>
<dbReference type="GO" id="GO:0000287">
    <property type="term" value="F:magnesium ion binding"/>
    <property type="evidence" value="ECO:0007669"/>
    <property type="project" value="TreeGrafter"/>
</dbReference>
<comment type="subcellular location">
    <subcellularLocation>
        <location evidence="1">Cell membrane</location>
        <topology evidence="1">Multi-pass membrane protein</topology>
    </subcellularLocation>
</comment>
<dbReference type="InterPro" id="IPR045863">
    <property type="entry name" value="CorA_TM1_TM2"/>
</dbReference>
<dbReference type="EMBL" id="MU001680">
    <property type="protein sequence ID" value="KAF2457630.1"/>
    <property type="molecule type" value="Genomic_DNA"/>
</dbReference>
<sequence>MLHEYESNGKNSDEEDRSKSWPQQKFTNADSEWETVNVLAARIVKDPRTKIQLLCPNGPCRESDSTSPSGFRWLHIRSRSMDFDEFKTAILQTPNLSRCKRKVVEALLRRIEKDKVRNFMDGSFVEPGTVLRSEGVPSEKERLLDTSTESAIFVSFPFLDIRNQQARSRGQRKRSTSLHPTRSLLQSFYPFESTRERDNEQALRKFGEKHSREILYVPQFWAMTLGEAALVTCSDLPLDKVLGPSIIRTTVDQAIPENSALVRFNYKSSCLFLLPISQPSTLFEYERVLQKRARLCSQIFHNIELSTKPFDDMRPPELSQALDAISGTTQPFVDTFFSFGDEGSPCLGGHTHEQGDQVSSSSRKNQSEHARIIFKRTVLTDAPTTHGDHKSTQPQQLPFFLWQPTVQNGATEQTTGLDEEVVAQNMDQVSRLLESEILVPSAYEWDVHEIERCFQERDFFKNMKQSDHSAVLLAVSGLALNPQDNLEKEIAQPFSKENSNWLDASKSASNERILRNRMGIQKWFEEYLHKLDMLLKQFIPVGYSHPLIHKFWNPVHDMAITLSKVDYSSPSTDQPWMCCLKDDLTNAQSSNGKAWEPIPSNHKCRRCARLHAYKTPEQAINHLRKRHSAGKTNTGMEDKRRASDDEVARWISTAQRMALELKSSSFLRLLRFCVVSADKMLSEVMHIQYGVTTSEGEKSAKYTLPESALDGFRGLILFTVAAQKAADMIAARYSAGEPEYLHSDEREVETVFEVLGKFVRNATYALQTIRKDLYKMASPGEGDIGLLESISVGPRFLLGWMIRRLAVKPTRDDLSASDIYRSFYTTLRFQVNHRPRKRLLRDINLLQEEYNALDQVVEWQRAAARDYVTVLDDASYRNASKGKRKLLFPFEQNLGNSTCKYLKIDHEEYEEMTSRLPPMSDKTKQSTEINEEDHGKAILVFTVVTIIFLPLSFLTSYFGMNTSDIRDMDSRQSLFWAVAIPLTVGVMAIILLLAYNGDDLRDLMSKAIHHMRPNDTTLDGPTPIAERKPIRQRPGHGSNGSTTLLSDAAEFESPQFNRNMIMALMDGRPGVGVRLHRDETDFTTLEKYNIPWDYDSTDPHHILLREPDRHGSADLLAETQYRIARESAGSSAGIERIEPILRRTAAAPPPPPYVPARRDARVRRQPVTAEIRAEEEDRPYHWVKRSHRSGHHHRARRGSDPDDWRRGGEPSGLRRRPAARD</sequence>
<feature type="transmembrane region" description="Helical" evidence="6">
    <location>
        <begin position="974"/>
        <end position="995"/>
    </location>
</feature>
<reference evidence="7" key="1">
    <citation type="journal article" date="2020" name="Stud. Mycol.">
        <title>101 Dothideomycetes genomes: a test case for predicting lifestyles and emergence of pathogens.</title>
        <authorList>
            <person name="Haridas S."/>
            <person name="Albert R."/>
            <person name="Binder M."/>
            <person name="Bloem J."/>
            <person name="Labutti K."/>
            <person name="Salamov A."/>
            <person name="Andreopoulos B."/>
            <person name="Baker S."/>
            <person name="Barry K."/>
            <person name="Bills G."/>
            <person name="Bluhm B."/>
            <person name="Cannon C."/>
            <person name="Castanera R."/>
            <person name="Culley D."/>
            <person name="Daum C."/>
            <person name="Ezra D."/>
            <person name="Gonzalez J."/>
            <person name="Henrissat B."/>
            <person name="Kuo A."/>
            <person name="Liang C."/>
            <person name="Lipzen A."/>
            <person name="Lutzoni F."/>
            <person name="Magnuson J."/>
            <person name="Mondo S."/>
            <person name="Nolan M."/>
            <person name="Ohm R."/>
            <person name="Pangilinan J."/>
            <person name="Park H.-J."/>
            <person name="Ramirez L."/>
            <person name="Alfaro M."/>
            <person name="Sun H."/>
            <person name="Tritt A."/>
            <person name="Yoshinaga Y."/>
            <person name="Zwiers L.-H."/>
            <person name="Turgeon B."/>
            <person name="Goodwin S."/>
            <person name="Spatafora J."/>
            <person name="Crous P."/>
            <person name="Grigoriev I."/>
        </authorList>
    </citation>
    <scope>NUCLEOTIDE SEQUENCE</scope>
    <source>
        <strain evidence="7">ATCC 16933</strain>
    </source>
</reference>
<organism evidence="7 8">
    <name type="scientific">Lineolata rhizophorae</name>
    <dbReference type="NCBI Taxonomy" id="578093"/>
    <lineage>
        <taxon>Eukaryota</taxon>
        <taxon>Fungi</taxon>
        <taxon>Dikarya</taxon>
        <taxon>Ascomycota</taxon>
        <taxon>Pezizomycotina</taxon>
        <taxon>Dothideomycetes</taxon>
        <taxon>Dothideomycetes incertae sedis</taxon>
        <taxon>Lineolatales</taxon>
        <taxon>Lineolataceae</taxon>
        <taxon>Lineolata</taxon>
    </lineage>
</organism>
<dbReference type="Proteomes" id="UP000799766">
    <property type="component" value="Unassembled WGS sequence"/>
</dbReference>
<keyword evidence="2 6" id="KW-0812">Transmembrane</keyword>
<dbReference type="AlphaFoldDB" id="A0A6A6P0W0"/>
<keyword evidence="8" id="KW-1185">Reference proteome</keyword>
<evidence type="ECO:0000256" key="3">
    <source>
        <dbReference type="ARBA" id="ARBA00022989"/>
    </source>
</evidence>
<evidence type="ECO:0008006" key="9">
    <source>
        <dbReference type="Google" id="ProtNLM"/>
    </source>
</evidence>
<protein>
    <recommendedName>
        <fullName evidence="9">Cora-like Mg2+ transporter protein-domain-containing protein</fullName>
    </recommendedName>
</protein>
<evidence type="ECO:0000256" key="6">
    <source>
        <dbReference type="SAM" id="Phobius"/>
    </source>
</evidence>
<dbReference type="InterPro" id="IPR002523">
    <property type="entry name" value="MgTranspt_CorA/ZnTranspt_ZntB"/>
</dbReference>
<proteinExistence type="predicted"/>
<feature type="region of interest" description="Disordered" evidence="5">
    <location>
        <begin position="1141"/>
        <end position="1221"/>
    </location>
</feature>